<dbReference type="GO" id="GO:0005576">
    <property type="term" value="C:extracellular region"/>
    <property type="evidence" value="ECO:0007669"/>
    <property type="project" value="UniProtKB-SubCell"/>
</dbReference>
<dbReference type="PANTHER" id="PTHR11802:SF3">
    <property type="entry name" value="RETINOID-INDUCIBLE SERINE CARBOXYPEPTIDASE"/>
    <property type="match status" value="1"/>
</dbReference>
<name>A0A016V307_9BILA</name>
<dbReference type="FunFam" id="3.40.50.1820:FF:000075">
    <property type="entry name" value="Carboxypeptidase"/>
    <property type="match status" value="1"/>
</dbReference>
<feature type="signal peptide" evidence="12">
    <location>
        <begin position="1"/>
        <end position="18"/>
    </location>
</feature>
<dbReference type="OrthoDB" id="443318at2759"/>
<evidence type="ECO:0000256" key="9">
    <source>
        <dbReference type="ARBA" id="ARBA00055847"/>
    </source>
</evidence>
<evidence type="ECO:0000256" key="4">
    <source>
        <dbReference type="ARBA" id="ARBA00022645"/>
    </source>
</evidence>
<proteinExistence type="inferred from homology"/>
<protein>
    <recommendedName>
        <fullName evidence="10">Retinoid-inducible serine carboxypeptidase</fullName>
    </recommendedName>
    <alternativeName>
        <fullName evidence="11">Serine carboxypeptidase 1</fullName>
    </alternativeName>
</protein>
<dbReference type="SUPFAM" id="SSF53474">
    <property type="entry name" value="alpha/beta-Hydrolases"/>
    <property type="match status" value="1"/>
</dbReference>
<dbReference type="InterPro" id="IPR029058">
    <property type="entry name" value="AB_hydrolase_fold"/>
</dbReference>
<reference evidence="14" key="1">
    <citation type="journal article" date="2015" name="Nat. Genet.">
        <title>The genome and transcriptome of the zoonotic hookworm Ancylostoma ceylanicum identify infection-specific gene families.</title>
        <authorList>
            <person name="Schwarz E.M."/>
            <person name="Hu Y."/>
            <person name="Antoshechkin I."/>
            <person name="Miller M.M."/>
            <person name="Sternberg P.W."/>
            <person name="Aroian R.V."/>
        </authorList>
    </citation>
    <scope>NUCLEOTIDE SEQUENCE</scope>
    <source>
        <strain evidence="14">HY135</strain>
    </source>
</reference>
<evidence type="ECO:0000256" key="6">
    <source>
        <dbReference type="ARBA" id="ARBA00022729"/>
    </source>
</evidence>
<dbReference type="PRINTS" id="PR00724">
    <property type="entry name" value="CRBOXYPTASEC"/>
</dbReference>
<keyword evidence="3" id="KW-0964">Secreted</keyword>
<evidence type="ECO:0000256" key="7">
    <source>
        <dbReference type="ARBA" id="ARBA00022801"/>
    </source>
</evidence>
<gene>
    <name evidence="13" type="primary">Acey_s0019.g3937</name>
    <name evidence="13" type="ORF">Y032_0019g3937</name>
</gene>
<evidence type="ECO:0000256" key="2">
    <source>
        <dbReference type="ARBA" id="ARBA00009431"/>
    </source>
</evidence>
<keyword evidence="6 12" id="KW-0732">Signal</keyword>
<keyword evidence="7" id="KW-0378">Hydrolase</keyword>
<accession>A0A016V307</accession>
<comment type="similarity">
    <text evidence="2">Belongs to the peptidase S10 family.</text>
</comment>
<dbReference type="InterPro" id="IPR001563">
    <property type="entry name" value="Peptidase_S10"/>
</dbReference>
<evidence type="ECO:0000256" key="12">
    <source>
        <dbReference type="SAM" id="SignalP"/>
    </source>
</evidence>
<dbReference type="PANTHER" id="PTHR11802">
    <property type="entry name" value="SERINE PROTEASE FAMILY S10 SERINE CARBOXYPEPTIDASE"/>
    <property type="match status" value="1"/>
</dbReference>
<sequence>MLARFLAALLFCASLGATVHNTVNTWNGLLQYDEDWGYADIRTGAHTFWWLYAVKPANNRPLILWLQTQNPQKRIRRAIPDLSATRRSINCPSTLFRSFIIGGPGASSTGFGNFEETGPKRMNNTDNEATWLQVADMVYVDNPVGAGFSYVDEDGEFTKDVAEIGQDLLAWLRQFLVIHPEYRTRPFFIFCESYGGKMSAEFARVITQEISAGNLRLNFRGVALGDSWISAMDYVNSWGEFLYANSYLDTNQLARVNAQAKSCQKKVDQGQWKQATTCWGNMEDLIGAETGGVSWYNILKYGGQDDWSKKRRKRSAFTALNGLYNRHVAFYQKDALSNYMDTTVRDKLGIIPDNVKFGAQSNSVFNFQSEDFMKPNWDTVDALLKNGTNVIVYNGNQDLICDSVGTEMWMARLTWPGMTSFKTAAKAKFGTKSFPLAGFKKRHENLSFYLILRGGHMVAYDTPEAAVHIVQQILKDYSS</sequence>
<keyword evidence="5" id="KW-0645">Protease</keyword>
<dbReference type="GO" id="GO:0006508">
    <property type="term" value="P:proteolysis"/>
    <property type="evidence" value="ECO:0007669"/>
    <property type="project" value="UniProtKB-KW"/>
</dbReference>
<comment type="function">
    <text evidence="9">May be involved in vascular wall and kidney homeostasis.</text>
</comment>
<keyword evidence="14" id="KW-1185">Reference proteome</keyword>
<evidence type="ECO:0000256" key="8">
    <source>
        <dbReference type="ARBA" id="ARBA00023180"/>
    </source>
</evidence>
<comment type="caution">
    <text evidence="13">The sequence shown here is derived from an EMBL/GenBank/DDBJ whole genome shotgun (WGS) entry which is preliminary data.</text>
</comment>
<feature type="chain" id="PRO_5001490129" description="Retinoid-inducible serine carboxypeptidase" evidence="12">
    <location>
        <begin position="19"/>
        <end position="479"/>
    </location>
</feature>
<dbReference type="Proteomes" id="UP000024635">
    <property type="component" value="Unassembled WGS sequence"/>
</dbReference>
<dbReference type="STRING" id="53326.A0A016V307"/>
<dbReference type="MEROPS" id="S10.A61"/>
<keyword evidence="4" id="KW-0121">Carboxypeptidase</keyword>
<dbReference type="GO" id="GO:0004185">
    <property type="term" value="F:serine-type carboxypeptidase activity"/>
    <property type="evidence" value="ECO:0007669"/>
    <property type="project" value="InterPro"/>
</dbReference>
<dbReference type="Pfam" id="PF00450">
    <property type="entry name" value="Peptidase_S10"/>
    <property type="match status" value="1"/>
</dbReference>
<evidence type="ECO:0000256" key="1">
    <source>
        <dbReference type="ARBA" id="ARBA00004613"/>
    </source>
</evidence>
<evidence type="ECO:0000313" key="14">
    <source>
        <dbReference type="Proteomes" id="UP000024635"/>
    </source>
</evidence>
<keyword evidence="8" id="KW-0325">Glycoprotein</keyword>
<dbReference type="Gene3D" id="3.40.50.1820">
    <property type="entry name" value="alpha/beta hydrolase"/>
    <property type="match status" value="1"/>
</dbReference>
<evidence type="ECO:0000256" key="3">
    <source>
        <dbReference type="ARBA" id="ARBA00022525"/>
    </source>
</evidence>
<comment type="subcellular location">
    <subcellularLocation>
        <location evidence="1">Secreted</location>
    </subcellularLocation>
</comment>
<evidence type="ECO:0000256" key="5">
    <source>
        <dbReference type="ARBA" id="ARBA00022670"/>
    </source>
</evidence>
<evidence type="ECO:0000256" key="11">
    <source>
        <dbReference type="ARBA" id="ARBA00077736"/>
    </source>
</evidence>
<evidence type="ECO:0000313" key="13">
    <source>
        <dbReference type="EMBL" id="EYC21636.1"/>
    </source>
</evidence>
<organism evidence="13 14">
    <name type="scientific">Ancylostoma ceylanicum</name>
    <dbReference type="NCBI Taxonomy" id="53326"/>
    <lineage>
        <taxon>Eukaryota</taxon>
        <taxon>Metazoa</taxon>
        <taxon>Ecdysozoa</taxon>
        <taxon>Nematoda</taxon>
        <taxon>Chromadorea</taxon>
        <taxon>Rhabditida</taxon>
        <taxon>Rhabditina</taxon>
        <taxon>Rhabditomorpha</taxon>
        <taxon>Strongyloidea</taxon>
        <taxon>Ancylostomatidae</taxon>
        <taxon>Ancylostomatinae</taxon>
        <taxon>Ancylostoma</taxon>
    </lineage>
</organism>
<dbReference type="EMBL" id="JARK01001355">
    <property type="protein sequence ID" value="EYC21636.1"/>
    <property type="molecule type" value="Genomic_DNA"/>
</dbReference>
<dbReference type="AlphaFoldDB" id="A0A016V307"/>
<evidence type="ECO:0000256" key="10">
    <source>
        <dbReference type="ARBA" id="ARBA00070242"/>
    </source>
</evidence>